<dbReference type="GO" id="GO:0032259">
    <property type="term" value="P:methylation"/>
    <property type="evidence" value="ECO:0000318"/>
    <property type="project" value="GO_Central"/>
</dbReference>
<dbReference type="PROSITE" id="PS51683">
    <property type="entry name" value="SAM_OMT_II"/>
    <property type="match status" value="1"/>
</dbReference>
<dbReference type="GO" id="GO:0008757">
    <property type="term" value="F:S-adenosylmethionine-dependent methyltransferase activity"/>
    <property type="evidence" value="ECO:0000318"/>
    <property type="project" value="GO_Central"/>
</dbReference>
<dbReference type="InterPro" id="IPR012967">
    <property type="entry name" value="COMT_dimerisation"/>
</dbReference>
<evidence type="ECO:0000259" key="5">
    <source>
        <dbReference type="Pfam" id="PF00891"/>
    </source>
</evidence>
<keyword evidence="2" id="KW-0808">Transferase</keyword>
<accession>A0A8I6WFV8</accession>
<dbReference type="InterPro" id="IPR029063">
    <property type="entry name" value="SAM-dependent_MTases_sf"/>
</dbReference>
<dbReference type="OrthoDB" id="757282at2759"/>
<reference evidence="7" key="3">
    <citation type="submission" date="2022-01" db="UniProtKB">
        <authorList>
            <consortium name="EnsemblPlants"/>
        </authorList>
    </citation>
    <scope>IDENTIFICATION</scope>
    <source>
        <strain evidence="7">subsp. vulgare</strain>
    </source>
</reference>
<sequence length="366" mass="39585">MTLKLLAEVSPQELLEALAGLQNHLLGYIKSMSLRCVVDLGIPDAIHCRGGTATLADIVTDTKVHPGKVADLQRVMKLLTTSGIFTATPNAGDDDDTMVYGLTTACRILVGWCNLSPIVPFLVNPLVVSSFFSMPAWFRTEPEAAGAGSLFELAHGCSQWEMVSKDAGFKNVLNNSMAADSQVFLEVIIVDKGRIFRGLRSLVDVGGGNGAGTQVIAKAFPRIKCTVMDLPHVVVSGQAAAGDDILSFVAGDMFQSIPSADAVLLKNILHDWGHDDCVKILKHCKEAIPARNAGGKVIIIDMVRGSANGDRKINEMEAIQNLFMMYITGVERNEIEWKMIFSDAGFSDDYKILPILGPYSVIEIYP</sequence>
<dbReference type="EnsemblPlants" id="HORVU.MOREX.r3.2HG0099620.1">
    <property type="protein sequence ID" value="HORVU.MOREX.r3.2HG0099620.1"/>
    <property type="gene ID" value="HORVU.MOREX.r3.2HG0099620"/>
</dbReference>
<dbReference type="Gramene" id="HORVU.MOREX.r2.2HG0082060.1">
    <property type="protein sequence ID" value="HORVU.MOREX.r2.2HG0082060.1"/>
    <property type="gene ID" value="HORVU.MOREX.r2.2HG0082060"/>
</dbReference>
<dbReference type="OMA" id="MEAIQNM"/>
<feature type="domain" description="O-methyltransferase dimerisation" evidence="6">
    <location>
        <begin position="23"/>
        <end position="110"/>
    </location>
</feature>
<dbReference type="SMR" id="A0A8I6WFV8"/>
<dbReference type="FunFam" id="3.40.50.150:FF:000206">
    <property type="entry name" value="O-methyltransferase ZRP4"/>
    <property type="match status" value="1"/>
</dbReference>
<dbReference type="InterPro" id="IPR001077">
    <property type="entry name" value="COMT_C"/>
</dbReference>
<dbReference type="Pfam" id="PF08100">
    <property type="entry name" value="Dimerisation"/>
    <property type="match status" value="1"/>
</dbReference>
<feature type="domain" description="O-methyltransferase C-terminal" evidence="5">
    <location>
        <begin position="149"/>
        <end position="347"/>
    </location>
</feature>
<dbReference type="PANTHER" id="PTHR11746">
    <property type="entry name" value="O-METHYLTRANSFERASE"/>
    <property type="match status" value="1"/>
</dbReference>
<name>A0A8I6WFV8_HORVV</name>
<reference evidence="8" key="1">
    <citation type="journal article" date="2012" name="Nature">
        <title>A physical, genetic and functional sequence assembly of the barley genome.</title>
        <authorList>
            <consortium name="The International Barley Genome Sequencing Consortium"/>
            <person name="Mayer K.F."/>
            <person name="Waugh R."/>
            <person name="Brown J.W."/>
            <person name="Schulman A."/>
            <person name="Langridge P."/>
            <person name="Platzer M."/>
            <person name="Fincher G.B."/>
            <person name="Muehlbauer G.J."/>
            <person name="Sato K."/>
            <person name="Close T.J."/>
            <person name="Wise R.P."/>
            <person name="Stein N."/>
        </authorList>
    </citation>
    <scope>NUCLEOTIDE SEQUENCE [LARGE SCALE GENOMIC DNA]</scope>
    <source>
        <strain evidence="8">cv. Morex</strain>
    </source>
</reference>
<dbReference type="GO" id="GO:0046983">
    <property type="term" value="F:protein dimerization activity"/>
    <property type="evidence" value="ECO:0007669"/>
    <property type="project" value="InterPro"/>
</dbReference>
<feature type="active site" description="Proton acceptor" evidence="4">
    <location>
        <position position="270"/>
    </location>
</feature>
<evidence type="ECO:0000256" key="3">
    <source>
        <dbReference type="ARBA" id="ARBA00022691"/>
    </source>
</evidence>
<dbReference type="Gramene" id="HORVU.MOREX.r3.2HG0099620.1">
    <property type="protein sequence ID" value="HORVU.MOREX.r3.2HG0099620.1"/>
    <property type="gene ID" value="HORVU.MOREX.r3.2HG0099620"/>
</dbReference>
<organism evidence="7 8">
    <name type="scientific">Hordeum vulgare subsp. vulgare</name>
    <name type="common">Domesticated barley</name>
    <dbReference type="NCBI Taxonomy" id="112509"/>
    <lineage>
        <taxon>Eukaryota</taxon>
        <taxon>Viridiplantae</taxon>
        <taxon>Streptophyta</taxon>
        <taxon>Embryophyta</taxon>
        <taxon>Tracheophyta</taxon>
        <taxon>Spermatophyta</taxon>
        <taxon>Magnoliopsida</taxon>
        <taxon>Liliopsida</taxon>
        <taxon>Poales</taxon>
        <taxon>Poaceae</taxon>
        <taxon>BOP clade</taxon>
        <taxon>Pooideae</taxon>
        <taxon>Triticodae</taxon>
        <taxon>Triticeae</taxon>
        <taxon>Hordeinae</taxon>
        <taxon>Hordeum</taxon>
    </lineage>
</organism>
<reference evidence="7" key="2">
    <citation type="submission" date="2020-10" db="EMBL/GenBank/DDBJ databases">
        <authorList>
            <person name="Scholz U."/>
            <person name="Mascher M."/>
            <person name="Fiebig A."/>
        </authorList>
    </citation>
    <scope>NUCLEOTIDE SEQUENCE [LARGE SCALE GENOMIC DNA]</scope>
    <source>
        <strain evidence="7">cv. Morex</strain>
    </source>
</reference>
<dbReference type="InterPro" id="IPR016461">
    <property type="entry name" value="COMT-like"/>
</dbReference>
<dbReference type="Pfam" id="PF00891">
    <property type="entry name" value="Methyltransf_2"/>
    <property type="match status" value="1"/>
</dbReference>
<dbReference type="SUPFAM" id="SSF53335">
    <property type="entry name" value="S-adenosyl-L-methionine-dependent methyltransferases"/>
    <property type="match status" value="1"/>
</dbReference>
<gene>
    <name evidence="7" type="primary">LOC123424384</name>
</gene>
<keyword evidence="8" id="KW-1185">Reference proteome</keyword>
<evidence type="ECO:0000256" key="1">
    <source>
        <dbReference type="ARBA" id="ARBA00022603"/>
    </source>
</evidence>
<evidence type="ECO:0000256" key="4">
    <source>
        <dbReference type="PIRSR" id="PIRSR005739-1"/>
    </source>
</evidence>
<protein>
    <recommendedName>
        <fullName evidence="9">O-methyltransferase ZRP4</fullName>
    </recommendedName>
</protein>
<evidence type="ECO:0000313" key="7">
    <source>
        <dbReference type="EnsemblPlants" id="HORVU.MOREX.r3.2HG0099620.1"/>
    </source>
</evidence>
<evidence type="ECO:0000259" key="6">
    <source>
        <dbReference type="Pfam" id="PF08100"/>
    </source>
</evidence>
<dbReference type="KEGG" id="hvg:123424384"/>
<dbReference type="Proteomes" id="UP000011116">
    <property type="component" value="Chromosome 2H"/>
</dbReference>
<keyword evidence="3" id="KW-0949">S-adenosyl-L-methionine</keyword>
<evidence type="ECO:0000256" key="2">
    <source>
        <dbReference type="ARBA" id="ARBA00022679"/>
    </source>
</evidence>
<dbReference type="RefSeq" id="XP_044963919.1">
    <property type="nucleotide sequence ID" value="XM_045107984.1"/>
</dbReference>
<dbReference type="AlphaFoldDB" id="A0A8I6WFV8"/>
<dbReference type="Gene3D" id="3.40.50.150">
    <property type="entry name" value="Vaccinia Virus protein VP39"/>
    <property type="match status" value="1"/>
</dbReference>
<keyword evidence="1" id="KW-0489">Methyltransferase</keyword>
<dbReference type="InterPro" id="IPR036390">
    <property type="entry name" value="WH_DNA-bd_sf"/>
</dbReference>
<evidence type="ECO:0000313" key="8">
    <source>
        <dbReference type="Proteomes" id="UP000011116"/>
    </source>
</evidence>
<dbReference type="GeneID" id="123424384"/>
<dbReference type="PIRSF" id="PIRSF005739">
    <property type="entry name" value="O-mtase"/>
    <property type="match status" value="1"/>
</dbReference>
<proteinExistence type="predicted"/>
<dbReference type="SUPFAM" id="SSF46785">
    <property type="entry name" value="Winged helix' DNA-binding domain"/>
    <property type="match status" value="1"/>
</dbReference>
<dbReference type="GO" id="GO:0008171">
    <property type="term" value="F:O-methyltransferase activity"/>
    <property type="evidence" value="ECO:0000318"/>
    <property type="project" value="GO_Central"/>
</dbReference>
<dbReference type="Gene3D" id="1.10.10.10">
    <property type="entry name" value="Winged helix-like DNA-binding domain superfamily/Winged helix DNA-binding domain"/>
    <property type="match status" value="1"/>
</dbReference>
<evidence type="ECO:0008006" key="9">
    <source>
        <dbReference type="Google" id="ProtNLM"/>
    </source>
</evidence>
<dbReference type="InterPro" id="IPR036388">
    <property type="entry name" value="WH-like_DNA-bd_sf"/>
</dbReference>